<comment type="caution">
    <text evidence="2">The sequence shown here is derived from an EMBL/GenBank/DDBJ whole genome shotgun (WGS) entry which is preliminary data.</text>
</comment>
<evidence type="ECO:0000256" key="1">
    <source>
        <dbReference type="SAM" id="SignalP"/>
    </source>
</evidence>
<feature type="signal peptide" evidence="1">
    <location>
        <begin position="1"/>
        <end position="19"/>
    </location>
</feature>
<dbReference type="EMBL" id="JAPAAF010000010">
    <property type="protein sequence ID" value="MCW0482895.1"/>
    <property type="molecule type" value="Genomic_DNA"/>
</dbReference>
<dbReference type="Proteomes" id="UP001163821">
    <property type="component" value="Unassembled WGS sequence"/>
</dbReference>
<keyword evidence="3" id="KW-1185">Reference proteome</keyword>
<name>A0AA41Y6S3_9BACT</name>
<accession>A0AA41Y6S3</accession>
<proteinExistence type="predicted"/>
<organism evidence="2 3">
    <name type="scientific">Gaoshiqia sediminis</name>
    <dbReference type="NCBI Taxonomy" id="2986998"/>
    <lineage>
        <taxon>Bacteria</taxon>
        <taxon>Pseudomonadati</taxon>
        <taxon>Bacteroidota</taxon>
        <taxon>Bacteroidia</taxon>
        <taxon>Marinilabiliales</taxon>
        <taxon>Prolixibacteraceae</taxon>
        <taxon>Gaoshiqia</taxon>
    </lineage>
</organism>
<dbReference type="AlphaFoldDB" id="A0AA41Y6S3"/>
<evidence type="ECO:0000313" key="2">
    <source>
        <dbReference type="EMBL" id="MCW0482895.1"/>
    </source>
</evidence>
<dbReference type="RefSeq" id="WP_282591498.1">
    <property type="nucleotide sequence ID" value="NZ_JAPAAF010000010.1"/>
</dbReference>
<evidence type="ECO:0008006" key="4">
    <source>
        <dbReference type="Google" id="ProtNLM"/>
    </source>
</evidence>
<evidence type="ECO:0000313" key="3">
    <source>
        <dbReference type="Proteomes" id="UP001163821"/>
    </source>
</evidence>
<keyword evidence="1" id="KW-0732">Signal</keyword>
<feature type="chain" id="PRO_5041352161" description="Outer membrane protein beta-barrel domain-containing protein" evidence="1">
    <location>
        <begin position="20"/>
        <end position="197"/>
    </location>
</feature>
<gene>
    <name evidence="2" type="ORF">N2K84_09165</name>
</gene>
<protein>
    <recommendedName>
        <fullName evidence="4">Outer membrane protein beta-barrel domain-containing protein</fullName>
    </recommendedName>
</protein>
<sequence>MRIIYPLLLLLLFSAVSNAQTQSEKIGAYYRFANENDLFRSDELIGGPGYRGNGSFAIGIGYEKKLAGPLYFVTGLEYSRNDIRVTPSPNPEIDWYERQADIHLLSVPLYGKLVFLRYFYLQAGPLIDFQLNKPDQSTDNQTGIGAGFELGASLPVKKLEIMFGPFCKSHTLVPFNRERHQQHLWESGFSVGLNYSF</sequence>
<reference evidence="2" key="1">
    <citation type="submission" date="2022-10" db="EMBL/GenBank/DDBJ databases">
        <title>Gaoshiqiia sediminis gen. nov., sp. nov., isolated from coastal sediment.</title>
        <authorList>
            <person name="Yu W.X."/>
            <person name="Mu D.S."/>
            <person name="Du J.Z."/>
            <person name="Liang Y.Q."/>
        </authorList>
    </citation>
    <scope>NUCLEOTIDE SEQUENCE</scope>
    <source>
        <strain evidence="2">A06</strain>
    </source>
</reference>